<dbReference type="InterPro" id="IPR015867">
    <property type="entry name" value="N-reg_PII/ATP_PRibTrfase_C"/>
</dbReference>
<dbReference type="RefSeq" id="WP_311981943.1">
    <property type="nucleotide sequence ID" value="NZ_JARQAG010000002.1"/>
</dbReference>
<proteinExistence type="predicted"/>
<keyword evidence="4 6" id="KW-1133">Transmembrane helix</keyword>
<evidence type="ECO:0000256" key="5">
    <source>
        <dbReference type="ARBA" id="ARBA00023136"/>
    </source>
</evidence>
<feature type="transmembrane region" description="Helical" evidence="6">
    <location>
        <begin position="97"/>
        <end position="120"/>
    </location>
</feature>
<dbReference type="PANTHER" id="PTHR33545">
    <property type="entry name" value="UPF0750 MEMBRANE PROTEIN YITT-RELATED"/>
    <property type="match status" value="1"/>
</dbReference>
<evidence type="ECO:0000256" key="2">
    <source>
        <dbReference type="ARBA" id="ARBA00022475"/>
    </source>
</evidence>
<feature type="transmembrane region" description="Helical" evidence="6">
    <location>
        <begin position="194"/>
        <end position="214"/>
    </location>
</feature>
<feature type="transmembrane region" description="Helical" evidence="6">
    <location>
        <begin position="127"/>
        <end position="148"/>
    </location>
</feature>
<dbReference type="PANTHER" id="PTHR33545:SF5">
    <property type="entry name" value="UPF0750 MEMBRANE PROTEIN YITT"/>
    <property type="match status" value="1"/>
</dbReference>
<dbReference type="Proteomes" id="UP001180515">
    <property type="component" value="Unassembled WGS sequence"/>
</dbReference>
<dbReference type="InterPro" id="IPR019264">
    <property type="entry name" value="DUF2179"/>
</dbReference>
<organism evidence="8 9">
    <name type="scientific">Streptococcus parauberis</name>
    <dbReference type="NCBI Taxonomy" id="1348"/>
    <lineage>
        <taxon>Bacteria</taxon>
        <taxon>Bacillati</taxon>
        <taxon>Bacillota</taxon>
        <taxon>Bacilli</taxon>
        <taxon>Lactobacillales</taxon>
        <taxon>Streptococcaceae</taxon>
        <taxon>Streptococcus</taxon>
    </lineage>
</organism>
<evidence type="ECO:0000313" key="8">
    <source>
        <dbReference type="EMBL" id="MDT2731204.1"/>
    </source>
</evidence>
<evidence type="ECO:0000259" key="7">
    <source>
        <dbReference type="Pfam" id="PF10035"/>
    </source>
</evidence>
<evidence type="ECO:0000256" key="1">
    <source>
        <dbReference type="ARBA" id="ARBA00004651"/>
    </source>
</evidence>
<comment type="caution">
    <text evidence="8">The sequence shown here is derived from an EMBL/GenBank/DDBJ whole genome shotgun (WGS) entry which is preliminary data.</text>
</comment>
<dbReference type="CDD" id="cd16380">
    <property type="entry name" value="YitT_C"/>
    <property type="match status" value="1"/>
</dbReference>
<gene>
    <name evidence="8" type="ORF">P7G31_02900</name>
</gene>
<accession>A0AAE4KZW8</accession>
<evidence type="ECO:0000313" key="9">
    <source>
        <dbReference type="Proteomes" id="UP001180515"/>
    </source>
</evidence>
<dbReference type="Pfam" id="PF10035">
    <property type="entry name" value="DUF2179"/>
    <property type="match status" value="1"/>
</dbReference>
<feature type="domain" description="DUF2179" evidence="7">
    <location>
        <begin position="267"/>
        <end position="322"/>
    </location>
</feature>
<feature type="transmembrane region" description="Helical" evidence="6">
    <location>
        <begin position="154"/>
        <end position="173"/>
    </location>
</feature>
<dbReference type="Gene3D" id="3.30.70.120">
    <property type="match status" value="1"/>
</dbReference>
<dbReference type="InterPro" id="IPR003740">
    <property type="entry name" value="YitT"/>
</dbReference>
<evidence type="ECO:0000256" key="3">
    <source>
        <dbReference type="ARBA" id="ARBA00022692"/>
    </source>
</evidence>
<dbReference type="AlphaFoldDB" id="A0AAE4KZW8"/>
<dbReference type="Pfam" id="PF02588">
    <property type="entry name" value="YitT_membrane"/>
    <property type="match status" value="1"/>
</dbReference>
<keyword evidence="2" id="KW-1003">Cell membrane</keyword>
<feature type="transmembrane region" description="Helical" evidence="6">
    <location>
        <begin position="55"/>
        <end position="73"/>
    </location>
</feature>
<dbReference type="EMBL" id="JARQAG010000002">
    <property type="protein sequence ID" value="MDT2731204.1"/>
    <property type="molecule type" value="Genomic_DNA"/>
</dbReference>
<protein>
    <submittedName>
        <fullName evidence="8">YitT family protein</fullName>
    </submittedName>
</protein>
<name>A0AAE4KZW8_9STRE</name>
<dbReference type="InterPro" id="IPR051461">
    <property type="entry name" value="UPF0750_membrane"/>
</dbReference>
<dbReference type="PIRSF" id="PIRSF006483">
    <property type="entry name" value="Membrane_protein_YitT"/>
    <property type="match status" value="1"/>
</dbReference>
<evidence type="ECO:0000256" key="6">
    <source>
        <dbReference type="SAM" id="Phobius"/>
    </source>
</evidence>
<sequence length="328" mass="36594">MIKKPAYKKPAYKKPDYKKSPYKKRVKYVIGRGAKRVGLLNTLRSISRDKYGEKISASLLYGILSSIAVNIFYQPGHVYASGATGLAQIISALSDRFFGFVFPISVAYYLINMPLMLLAWYKIGHKFTVFTFITVSMSSLFIQLMPQITLTTDPLINAIFGGLFMGLGIGYSLRSRISSGGTDIISLTLRKSTGKDVGVIALIINGVILTIAGLLFGWQYALYSMVSIFVSSRVTDALYTKQKKMQAMIVTEHPDRVIAAIHKKLHRGVTCINDAEGTYKHVHKSVLITILTQEEYNDFKWIMAKADSKAFISVAENVRIIGRFVEDD</sequence>
<keyword evidence="5 6" id="KW-0472">Membrane</keyword>
<reference evidence="8" key="1">
    <citation type="submission" date="2023-03" db="EMBL/GenBank/DDBJ databases">
        <authorList>
            <person name="Shen W."/>
            <person name="Cai J."/>
        </authorList>
    </citation>
    <scope>NUCLEOTIDE SEQUENCE</scope>
    <source>
        <strain evidence="8">P82-2</strain>
    </source>
</reference>
<keyword evidence="3 6" id="KW-0812">Transmembrane</keyword>
<evidence type="ECO:0000256" key="4">
    <source>
        <dbReference type="ARBA" id="ARBA00022989"/>
    </source>
</evidence>
<comment type="subcellular location">
    <subcellularLocation>
        <location evidence="1">Cell membrane</location>
        <topology evidence="1">Multi-pass membrane protein</topology>
    </subcellularLocation>
</comment>
<dbReference type="GO" id="GO:0005886">
    <property type="term" value="C:plasma membrane"/>
    <property type="evidence" value="ECO:0007669"/>
    <property type="project" value="UniProtKB-SubCell"/>
</dbReference>